<proteinExistence type="predicted"/>
<evidence type="ECO:0000313" key="1">
    <source>
        <dbReference type="EMBL" id="TCU34039.1"/>
    </source>
</evidence>
<evidence type="ECO:0000313" key="2">
    <source>
        <dbReference type="Proteomes" id="UP000295507"/>
    </source>
</evidence>
<accession>A0A4R3RI40</accession>
<dbReference type="Proteomes" id="UP000295507">
    <property type="component" value="Unassembled WGS sequence"/>
</dbReference>
<reference evidence="1 2" key="1">
    <citation type="submission" date="2019-03" db="EMBL/GenBank/DDBJ databases">
        <title>Genomic Encyclopedia of Type Strains, Phase IV (KMG-V): Genome sequencing to study the core and pangenomes of soil and plant-associated prokaryotes.</title>
        <authorList>
            <person name="Whitman W."/>
        </authorList>
    </citation>
    <scope>NUCLEOTIDE SEQUENCE [LARGE SCALE GENOMIC DNA]</scope>
    <source>
        <strain evidence="1 2">IE4868</strain>
    </source>
</reference>
<gene>
    <name evidence="1" type="ORF">EV129_11322</name>
</gene>
<dbReference type="EMBL" id="SMBK01000013">
    <property type="protein sequence ID" value="TCU34039.1"/>
    <property type="molecule type" value="Genomic_DNA"/>
</dbReference>
<sequence length="139" mass="16350">MREESDCEEFLDFCRRYGDETASGILEDICCRVTTREWPWRIRNFRSESRDREGNNATLTGFVEYRAKCWWFKIDDGNWNGTEVREWDPSTLMPGGPVPEQSVWLFASIEALMVRFIVNGSIAALRQIAQEMNWEKEIV</sequence>
<dbReference type="RefSeq" id="WP_132552816.1">
    <property type="nucleotide sequence ID" value="NZ_SMBK01000013.1"/>
</dbReference>
<comment type="caution">
    <text evidence="1">The sequence shown here is derived from an EMBL/GenBank/DDBJ whole genome shotgun (WGS) entry which is preliminary data.</text>
</comment>
<organism evidence="1 2">
    <name type="scientific">Rhizobium azibense</name>
    <dbReference type="NCBI Taxonomy" id="1136135"/>
    <lineage>
        <taxon>Bacteria</taxon>
        <taxon>Pseudomonadati</taxon>
        <taxon>Pseudomonadota</taxon>
        <taxon>Alphaproteobacteria</taxon>
        <taxon>Hyphomicrobiales</taxon>
        <taxon>Rhizobiaceae</taxon>
        <taxon>Rhizobium/Agrobacterium group</taxon>
        <taxon>Rhizobium</taxon>
    </lineage>
</organism>
<protein>
    <submittedName>
        <fullName evidence="1">Uncharacterized protein</fullName>
    </submittedName>
</protein>
<name>A0A4R3RI40_9HYPH</name>
<dbReference type="AlphaFoldDB" id="A0A4R3RI40"/>